<dbReference type="InterPro" id="IPR000639">
    <property type="entry name" value="Epox_hydrolase-like"/>
</dbReference>
<accession>A0ABU2SBN7</accession>
<dbReference type="InterPro" id="IPR000073">
    <property type="entry name" value="AB_hydrolase_1"/>
</dbReference>
<proteinExistence type="predicted"/>
<organism evidence="2 3">
    <name type="scientific">Streptomyces johnsoniae</name>
    <dbReference type="NCBI Taxonomy" id="3075532"/>
    <lineage>
        <taxon>Bacteria</taxon>
        <taxon>Bacillati</taxon>
        <taxon>Actinomycetota</taxon>
        <taxon>Actinomycetes</taxon>
        <taxon>Kitasatosporales</taxon>
        <taxon>Streptomycetaceae</taxon>
        <taxon>Streptomyces</taxon>
    </lineage>
</organism>
<name>A0ABU2SBN7_9ACTN</name>
<dbReference type="Pfam" id="PF00561">
    <property type="entry name" value="Abhydrolase_1"/>
    <property type="match status" value="1"/>
</dbReference>
<evidence type="ECO:0000313" key="2">
    <source>
        <dbReference type="EMBL" id="MDT0445819.1"/>
    </source>
</evidence>
<dbReference type="InterPro" id="IPR029058">
    <property type="entry name" value="AB_hydrolase_fold"/>
</dbReference>
<dbReference type="SUPFAM" id="SSF53474">
    <property type="entry name" value="alpha/beta-Hydrolases"/>
    <property type="match status" value="1"/>
</dbReference>
<sequence length="289" mass="31357">MSGHDTGEVRDFAYEGFRYSCRVVAAHRPRLDPVLILGGAFQDKDSWRQHQPYFGAMADLVTVDLPGWGDADDLPARYGYDFLAAALEHLLTGLGRPRVNLVGASYGSLVAYCLAQRCQDRIARMVLSGAFDGVPAHTRATHERTVELLAAGRTVEFTEVMLSLLAPRTRAGAADGRNEALTRLLRAQFAGMTPEAAVRYAENSARVLAHPRLRSGGHDVPTLVLAGELDLCTPPETGRRVAAMIPGAAFVTVPDAGHLMWLERPRQFVGLLDDFFSGRSVGELACGAR</sequence>
<dbReference type="Proteomes" id="UP001183615">
    <property type="component" value="Unassembled WGS sequence"/>
</dbReference>
<dbReference type="Gene3D" id="3.40.50.1820">
    <property type="entry name" value="alpha/beta hydrolase"/>
    <property type="match status" value="1"/>
</dbReference>
<dbReference type="InterPro" id="IPR050266">
    <property type="entry name" value="AB_hydrolase_sf"/>
</dbReference>
<protein>
    <submittedName>
        <fullName evidence="2">Alpha/beta hydrolase</fullName>
    </submittedName>
</protein>
<comment type="caution">
    <text evidence="2">The sequence shown here is derived from an EMBL/GenBank/DDBJ whole genome shotgun (WGS) entry which is preliminary data.</text>
</comment>
<keyword evidence="2" id="KW-0378">Hydrolase</keyword>
<keyword evidence="3" id="KW-1185">Reference proteome</keyword>
<feature type="domain" description="AB hydrolase-1" evidence="1">
    <location>
        <begin position="33"/>
        <end position="265"/>
    </location>
</feature>
<dbReference type="EMBL" id="JAVREV010000015">
    <property type="protein sequence ID" value="MDT0445819.1"/>
    <property type="molecule type" value="Genomic_DNA"/>
</dbReference>
<dbReference type="PANTHER" id="PTHR43798">
    <property type="entry name" value="MONOACYLGLYCEROL LIPASE"/>
    <property type="match status" value="1"/>
</dbReference>
<evidence type="ECO:0000259" key="1">
    <source>
        <dbReference type="Pfam" id="PF00561"/>
    </source>
</evidence>
<dbReference type="PANTHER" id="PTHR43798:SF27">
    <property type="entry name" value="HYDROLASE ALPHA_BETA HYDROLASE FOLD FAMILY"/>
    <property type="match status" value="1"/>
</dbReference>
<dbReference type="PRINTS" id="PR00412">
    <property type="entry name" value="EPOXHYDRLASE"/>
</dbReference>
<reference evidence="3" key="1">
    <citation type="submission" date="2023-07" db="EMBL/GenBank/DDBJ databases">
        <title>30 novel species of actinomycetes from the DSMZ collection.</title>
        <authorList>
            <person name="Nouioui I."/>
        </authorList>
    </citation>
    <scope>NUCLEOTIDE SEQUENCE [LARGE SCALE GENOMIC DNA]</scope>
    <source>
        <strain evidence="3">DSM 41886</strain>
    </source>
</reference>
<dbReference type="PRINTS" id="PR00111">
    <property type="entry name" value="ABHYDROLASE"/>
</dbReference>
<evidence type="ECO:0000313" key="3">
    <source>
        <dbReference type="Proteomes" id="UP001183615"/>
    </source>
</evidence>
<dbReference type="GO" id="GO:0016787">
    <property type="term" value="F:hydrolase activity"/>
    <property type="evidence" value="ECO:0007669"/>
    <property type="project" value="UniProtKB-KW"/>
</dbReference>
<dbReference type="RefSeq" id="WP_311619992.1">
    <property type="nucleotide sequence ID" value="NZ_JAVREV010000015.1"/>
</dbReference>
<gene>
    <name evidence="2" type="ORF">RM779_24945</name>
</gene>